<keyword evidence="4" id="KW-0645">Protease</keyword>
<dbReference type="Proteomes" id="UP000192578">
    <property type="component" value="Unassembled WGS sequence"/>
</dbReference>
<comment type="caution">
    <text evidence="4">The sequence shown here is derived from an EMBL/GenBank/DDBJ whole genome shotgun (WGS) entry which is preliminary data.</text>
</comment>
<feature type="domain" description="Peptidase S1" evidence="3">
    <location>
        <begin position="174"/>
        <end position="454"/>
    </location>
</feature>
<evidence type="ECO:0000256" key="1">
    <source>
        <dbReference type="ARBA" id="ARBA00023157"/>
    </source>
</evidence>
<evidence type="ECO:0000313" key="5">
    <source>
        <dbReference type="Proteomes" id="UP000192578"/>
    </source>
</evidence>
<dbReference type="PANTHER" id="PTHR24258">
    <property type="entry name" value="SERINE PROTEASE-RELATED"/>
    <property type="match status" value="1"/>
</dbReference>
<dbReference type="Gene3D" id="2.40.10.10">
    <property type="entry name" value="Trypsin-like serine proteases"/>
    <property type="match status" value="1"/>
</dbReference>
<dbReference type="InterPro" id="IPR001314">
    <property type="entry name" value="Peptidase_S1A"/>
</dbReference>
<dbReference type="SMART" id="SM00020">
    <property type="entry name" value="Tryp_SPc"/>
    <property type="match status" value="1"/>
</dbReference>
<keyword evidence="4" id="KW-0378">Hydrolase</keyword>
<dbReference type="InterPro" id="IPR009003">
    <property type="entry name" value="Peptidase_S1_PA"/>
</dbReference>
<feature type="region of interest" description="Disordered" evidence="2">
    <location>
        <begin position="132"/>
        <end position="172"/>
    </location>
</feature>
<dbReference type="InterPro" id="IPR043504">
    <property type="entry name" value="Peptidase_S1_PA_chymotrypsin"/>
</dbReference>
<proteinExistence type="predicted"/>
<evidence type="ECO:0000259" key="3">
    <source>
        <dbReference type="PROSITE" id="PS50240"/>
    </source>
</evidence>
<keyword evidence="5" id="KW-1185">Reference proteome</keyword>
<dbReference type="FunFam" id="2.40.10.10:FF:000068">
    <property type="entry name" value="transmembrane protease serine 2"/>
    <property type="match status" value="1"/>
</dbReference>
<name>A0A1W0X2B8_HYPEX</name>
<sequence>MAAAMRMLREIIIITIIGFSEESLISSPIVYSSIVTSDDEEEFIARYRRDVEHVGNNNYRQPRFLDFYTCVSSAGTLGMCLPEPYCSYMINGAILDPTPTKGCSHTMLSDYGCCTLPCGASNQVPIIRTALTTPAAPPSPPITNSPATPPPPPPPTLPPRTSSPLPPPKFSPPIIASNSDFSTCGHINTNFKEVSRTDPRDTQLSPTGKWCWQVAIMDSNLTFKCGGTLLNSRHVLTVGHCVQKSLPSSLIVRLGDTNLRASEDNEDLADVRVMKVLVHPGYTGTSPFQNNLAILTLETDAPINRNRICSVCLPAPGITSELESMFYRGSPNGRCVTTGFGKLDTHDEFPLMRMKEVPVPLIATDQCSAILQSFLGARFSLPDIFFCAGGEGLSDGCEYDGGGPLMCPISNGNGGTTYVLTGVVTWGIDCAKVGVPGVYTRVTNYTTWLRDSISTV</sequence>
<dbReference type="Pfam" id="PF00089">
    <property type="entry name" value="Trypsin"/>
    <property type="match status" value="1"/>
</dbReference>
<dbReference type="SUPFAM" id="SSF50494">
    <property type="entry name" value="Trypsin-like serine proteases"/>
    <property type="match status" value="1"/>
</dbReference>
<dbReference type="GO" id="GO:0006508">
    <property type="term" value="P:proteolysis"/>
    <property type="evidence" value="ECO:0007669"/>
    <property type="project" value="UniProtKB-KW"/>
</dbReference>
<dbReference type="AlphaFoldDB" id="A0A1W0X2B8"/>
<protein>
    <submittedName>
        <fullName evidence="4">Serine protease 30</fullName>
    </submittedName>
</protein>
<organism evidence="4 5">
    <name type="scientific">Hypsibius exemplaris</name>
    <name type="common">Freshwater tardigrade</name>
    <dbReference type="NCBI Taxonomy" id="2072580"/>
    <lineage>
        <taxon>Eukaryota</taxon>
        <taxon>Metazoa</taxon>
        <taxon>Ecdysozoa</taxon>
        <taxon>Tardigrada</taxon>
        <taxon>Eutardigrada</taxon>
        <taxon>Parachela</taxon>
        <taxon>Hypsibioidea</taxon>
        <taxon>Hypsibiidae</taxon>
        <taxon>Hypsibius</taxon>
    </lineage>
</organism>
<accession>A0A1W0X2B8</accession>
<dbReference type="GO" id="GO:0004252">
    <property type="term" value="F:serine-type endopeptidase activity"/>
    <property type="evidence" value="ECO:0007669"/>
    <property type="project" value="InterPro"/>
</dbReference>
<dbReference type="PRINTS" id="PR00722">
    <property type="entry name" value="CHYMOTRYPSIN"/>
</dbReference>
<dbReference type="EMBL" id="MTYJ01000022">
    <property type="protein sequence ID" value="OQV21510.1"/>
    <property type="molecule type" value="Genomic_DNA"/>
</dbReference>
<dbReference type="CDD" id="cd00190">
    <property type="entry name" value="Tryp_SPc"/>
    <property type="match status" value="1"/>
</dbReference>
<dbReference type="InterPro" id="IPR001254">
    <property type="entry name" value="Trypsin_dom"/>
</dbReference>
<evidence type="ECO:0000313" key="4">
    <source>
        <dbReference type="EMBL" id="OQV21510.1"/>
    </source>
</evidence>
<evidence type="ECO:0000256" key="2">
    <source>
        <dbReference type="SAM" id="MobiDB-lite"/>
    </source>
</evidence>
<feature type="compositionally biased region" description="Pro residues" evidence="2">
    <location>
        <begin position="135"/>
        <end position="158"/>
    </location>
</feature>
<gene>
    <name evidence="4" type="ORF">BV898_04412</name>
</gene>
<dbReference type="PANTHER" id="PTHR24258:SF140">
    <property type="entry name" value="BCDNA.GH08420-RELATED"/>
    <property type="match status" value="1"/>
</dbReference>
<keyword evidence="1" id="KW-1015">Disulfide bond</keyword>
<reference evidence="5" key="1">
    <citation type="submission" date="2017-01" db="EMBL/GenBank/DDBJ databases">
        <title>Comparative genomics of anhydrobiosis in the tardigrade Hypsibius dujardini.</title>
        <authorList>
            <person name="Yoshida Y."/>
            <person name="Koutsovoulos G."/>
            <person name="Laetsch D."/>
            <person name="Stevens L."/>
            <person name="Kumar S."/>
            <person name="Horikawa D."/>
            <person name="Ishino K."/>
            <person name="Komine S."/>
            <person name="Tomita M."/>
            <person name="Blaxter M."/>
            <person name="Arakawa K."/>
        </authorList>
    </citation>
    <scope>NUCLEOTIDE SEQUENCE [LARGE SCALE GENOMIC DNA]</scope>
    <source>
        <strain evidence="5">Z151</strain>
    </source>
</reference>
<dbReference type="PROSITE" id="PS50240">
    <property type="entry name" value="TRYPSIN_DOM"/>
    <property type="match status" value="1"/>
</dbReference>
<dbReference type="OrthoDB" id="5949700at2759"/>